<dbReference type="InterPro" id="IPR010359">
    <property type="entry name" value="IrrE_HExxH"/>
</dbReference>
<gene>
    <name evidence="2" type="ORF">DU506_01925</name>
</gene>
<proteinExistence type="predicted"/>
<dbReference type="Gene3D" id="1.10.10.2910">
    <property type="match status" value="1"/>
</dbReference>
<dbReference type="Pfam" id="PF06114">
    <property type="entry name" value="Peptidase_M78"/>
    <property type="match status" value="1"/>
</dbReference>
<dbReference type="Proteomes" id="UP000253204">
    <property type="component" value="Unassembled WGS sequence"/>
</dbReference>
<protein>
    <submittedName>
        <fullName evidence="2">ImmA/IrrE family metallo-endopeptidase</fullName>
    </submittedName>
</protein>
<comment type="caution">
    <text evidence="2">The sequence shown here is derived from an EMBL/GenBank/DDBJ whole genome shotgun (WGS) entry which is preliminary data.</text>
</comment>
<evidence type="ECO:0000313" key="2">
    <source>
        <dbReference type="EMBL" id="RCV93405.1"/>
    </source>
</evidence>
<dbReference type="PANTHER" id="PTHR40455">
    <property type="entry name" value="ANTITOXIN HIGA"/>
    <property type="match status" value="1"/>
</dbReference>
<dbReference type="OrthoDB" id="9796786at2"/>
<dbReference type="InterPro" id="IPR039060">
    <property type="entry name" value="Antitox_HigA"/>
</dbReference>
<dbReference type="PANTHER" id="PTHR40455:SF1">
    <property type="entry name" value="ANTITOXIN HIGA"/>
    <property type="match status" value="1"/>
</dbReference>
<dbReference type="EMBL" id="QPIJ01000002">
    <property type="protein sequence ID" value="RCV93405.1"/>
    <property type="molecule type" value="Genomic_DNA"/>
</dbReference>
<reference evidence="2 3" key="1">
    <citation type="submission" date="2018-07" db="EMBL/GenBank/DDBJ databases">
        <title>Halomonas rutogse sp. nov., isolated from Lake TangqianCo on Tibetan Plateau.</title>
        <authorList>
            <person name="Lu H."/>
            <person name="Xing P."/>
            <person name="Wu Q."/>
        </authorList>
    </citation>
    <scope>NUCLEOTIDE SEQUENCE [LARGE SCALE GENOMIC DNA]</scope>
    <source>
        <strain evidence="2 3">TQ8S</strain>
    </source>
</reference>
<accession>A0A368U8X2</accession>
<dbReference type="InterPro" id="IPR010982">
    <property type="entry name" value="Lambda_DNA-bd_dom_sf"/>
</dbReference>
<organism evidence="2 3">
    <name type="scientific">Vreelandella rituensis</name>
    <dbReference type="NCBI Taxonomy" id="2282306"/>
    <lineage>
        <taxon>Bacteria</taxon>
        <taxon>Pseudomonadati</taxon>
        <taxon>Pseudomonadota</taxon>
        <taxon>Gammaproteobacteria</taxon>
        <taxon>Oceanospirillales</taxon>
        <taxon>Halomonadaceae</taxon>
        <taxon>Vreelandella</taxon>
    </lineage>
</organism>
<keyword evidence="3" id="KW-1185">Reference proteome</keyword>
<evidence type="ECO:0000259" key="1">
    <source>
        <dbReference type="Pfam" id="PF06114"/>
    </source>
</evidence>
<dbReference type="Gene3D" id="1.10.260.40">
    <property type="entry name" value="lambda repressor-like DNA-binding domains"/>
    <property type="match status" value="1"/>
</dbReference>
<sequence>MDHLKIIKTPEEHEVALARLMELMDADPQEGSREADELEVLAMLIDQYEQREFPIDRPDPVEAIRFRMDQQGLKNKDLIPYIGSAPKVSEVLNGTRRLSLNMIRRLNAGLGIPADILIQEPIQETASEKDIDWQAFPLAVMQKRGYFEGFEGSLQELKEYAAEWVTRLFSGVRGGFELEPAMLRTTSHLRTNDKVSDHYALWAWQARVLQCAAEQRLPNTYQSGTVNLEWMRNLAQLSWSEKGPELAREYLEKSGIHLVIEPHLPKTYLDGAACAGTRGSPVIALTLRHNRLDNFWFTLMHELAHVALHLDGNEAWFIDNLEAESGDDKEQQADALAQKALLPEGIDYRSITRASFVRQLANDLSIAPAIIAGRVRYETGNHRLFGSAFREKVAAEIDG</sequence>
<dbReference type="AlphaFoldDB" id="A0A368U8X2"/>
<feature type="domain" description="IrrE N-terminal-like" evidence="1">
    <location>
        <begin position="253"/>
        <end position="344"/>
    </location>
</feature>
<name>A0A368U8X2_9GAMM</name>
<evidence type="ECO:0000313" key="3">
    <source>
        <dbReference type="Proteomes" id="UP000253204"/>
    </source>
</evidence>
<dbReference type="RefSeq" id="WP_114485277.1">
    <property type="nucleotide sequence ID" value="NZ_CBCSHM010000002.1"/>
</dbReference>
<dbReference type="GO" id="GO:0001046">
    <property type="term" value="F:core promoter sequence-specific DNA binding"/>
    <property type="evidence" value="ECO:0007669"/>
    <property type="project" value="TreeGrafter"/>
</dbReference>
<dbReference type="GO" id="GO:0006355">
    <property type="term" value="P:regulation of DNA-templated transcription"/>
    <property type="evidence" value="ECO:0007669"/>
    <property type="project" value="InterPro"/>
</dbReference>